<dbReference type="Proteomes" id="UP000885680">
    <property type="component" value="Unassembled WGS sequence"/>
</dbReference>
<feature type="region of interest" description="Disordered" evidence="1">
    <location>
        <begin position="83"/>
        <end position="105"/>
    </location>
</feature>
<organism evidence="2 3">
    <name type="scientific">Aurantimonas coralicida</name>
    <dbReference type="NCBI Taxonomy" id="182270"/>
    <lineage>
        <taxon>Bacteria</taxon>
        <taxon>Pseudomonadati</taxon>
        <taxon>Pseudomonadota</taxon>
        <taxon>Alphaproteobacteria</taxon>
        <taxon>Hyphomicrobiales</taxon>
        <taxon>Aurantimonadaceae</taxon>
        <taxon>Aurantimonas</taxon>
    </lineage>
</organism>
<sequence>MSDNLNQAVALLNDLLELGRTTTSAVDQAVLDALVDDLAPPAMEDVARFAIQLAADAGAAAVAVAEAEAQAARNIIEEEDRAEKALLQEDEDQEQREERNRLGVS</sequence>
<dbReference type="AlphaFoldDB" id="A0A9C9NHG2"/>
<feature type="compositionally biased region" description="Basic and acidic residues" evidence="1">
    <location>
        <begin position="96"/>
        <end position="105"/>
    </location>
</feature>
<proteinExistence type="predicted"/>
<protein>
    <submittedName>
        <fullName evidence="2">Uncharacterized protein</fullName>
    </submittedName>
</protein>
<evidence type="ECO:0000256" key="1">
    <source>
        <dbReference type="SAM" id="MobiDB-lite"/>
    </source>
</evidence>
<reference evidence="2" key="1">
    <citation type="journal article" date="2020" name="mSystems">
        <title>Genome- and Community-Level Interaction Insights into Carbon Utilization and Element Cycling Functions of Hydrothermarchaeota in Hydrothermal Sediment.</title>
        <authorList>
            <person name="Zhou Z."/>
            <person name="Liu Y."/>
            <person name="Xu W."/>
            <person name="Pan J."/>
            <person name="Luo Z.H."/>
            <person name="Li M."/>
        </authorList>
    </citation>
    <scope>NUCLEOTIDE SEQUENCE</scope>
    <source>
        <strain evidence="2">HyVt-347</strain>
    </source>
</reference>
<dbReference type="EMBL" id="DRGN01000187">
    <property type="protein sequence ID" value="HEU01333.1"/>
    <property type="molecule type" value="Genomic_DNA"/>
</dbReference>
<evidence type="ECO:0000313" key="3">
    <source>
        <dbReference type="Proteomes" id="UP000885680"/>
    </source>
</evidence>
<name>A0A9C9NHG2_9HYPH</name>
<evidence type="ECO:0000313" key="2">
    <source>
        <dbReference type="EMBL" id="HEU01333.1"/>
    </source>
</evidence>
<comment type="caution">
    <text evidence="2">The sequence shown here is derived from an EMBL/GenBank/DDBJ whole genome shotgun (WGS) entry which is preliminary data.</text>
</comment>
<gene>
    <name evidence="2" type="ORF">ENH89_13495</name>
</gene>
<accession>A0A9C9NHG2</accession>